<dbReference type="KEGG" id="lyk:FLP23_05180"/>
<evidence type="ECO:0000256" key="1">
    <source>
        <dbReference type="ARBA" id="ARBA00004651"/>
    </source>
</evidence>
<dbReference type="Pfam" id="PF00528">
    <property type="entry name" value="BPD_transp_1"/>
    <property type="match status" value="1"/>
</dbReference>
<reference evidence="9 10" key="1">
    <citation type="submission" date="2019-09" db="EMBL/GenBank/DDBJ databases">
        <title>Genome sequencing of strain KACC 19322.</title>
        <authorList>
            <person name="Heo J."/>
            <person name="Kim S.-J."/>
            <person name="Kim J.-S."/>
            <person name="Hong S.-B."/>
            <person name="Kwon S.-W."/>
        </authorList>
    </citation>
    <scope>NUCLEOTIDE SEQUENCE [LARGE SCALE GENOMIC DNA]</scope>
    <source>
        <strain evidence="9 10">KACC 19322</strain>
    </source>
</reference>
<evidence type="ECO:0000313" key="10">
    <source>
        <dbReference type="Proteomes" id="UP000322159"/>
    </source>
</evidence>
<evidence type="ECO:0000256" key="6">
    <source>
        <dbReference type="ARBA" id="ARBA00023136"/>
    </source>
</evidence>
<dbReference type="Gene3D" id="1.10.3720.10">
    <property type="entry name" value="MetI-like"/>
    <property type="match status" value="1"/>
</dbReference>
<dbReference type="Proteomes" id="UP000322159">
    <property type="component" value="Chromosome"/>
</dbReference>
<evidence type="ECO:0000256" key="3">
    <source>
        <dbReference type="ARBA" id="ARBA00022475"/>
    </source>
</evidence>
<keyword evidence="2 7" id="KW-0813">Transport</keyword>
<keyword evidence="10" id="KW-1185">Reference proteome</keyword>
<evidence type="ECO:0000256" key="7">
    <source>
        <dbReference type="RuleBase" id="RU363032"/>
    </source>
</evidence>
<feature type="transmembrane region" description="Helical" evidence="7">
    <location>
        <begin position="106"/>
        <end position="128"/>
    </location>
</feature>
<dbReference type="OrthoDB" id="9812701at2"/>
<dbReference type="AlphaFoldDB" id="A0A5C1Y6D0"/>
<dbReference type="PROSITE" id="PS50928">
    <property type="entry name" value="ABC_TM1"/>
    <property type="match status" value="1"/>
</dbReference>
<sequence length="301" mass="31925">MTVSKAIAPPSRLTLASLDQEFTLPKRRSRFAFALRNPLFVVSSVWIVVVLIAAVAPQLLTRFDPYAMDPFSALGPVSAQHWFGTDEFGRDLFTRVVFGTSESIKAAVLAVLIGLVAGIIVGVTSGYLGGVVDLVIMRLVDTMLSVPSLILSLAILTTLGRGTIPIAIAIGVNSIAGTARLMRSEVLGVKERPFVEASRFSGHGTIYRLRRHVVPNSSRSVVNSAILDTGSAILGVASLSFLGLGAPPPTPEWGALVAEGRSFFPGAWWLSLLPGFVIAATVLSVYKIARVLGNSRSSNIA</sequence>
<evidence type="ECO:0000256" key="2">
    <source>
        <dbReference type="ARBA" id="ARBA00022448"/>
    </source>
</evidence>
<organism evidence="9 10">
    <name type="scientific">Protaetiibacter larvae</name>
    <dbReference type="NCBI Taxonomy" id="2592654"/>
    <lineage>
        <taxon>Bacteria</taxon>
        <taxon>Bacillati</taxon>
        <taxon>Actinomycetota</taxon>
        <taxon>Actinomycetes</taxon>
        <taxon>Micrococcales</taxon>
        <taxon>Microbacteriaceae</taxon>
        <taxon>Protaetiibacter</taxon>
    </lineage>
</organism>
<dbReference type="RefSeq" id="WP_149324876.1">
    <property type="nucleotide sequence ID" value="NZ_CP043504.1"/>
</dbReference>
<name>A0A5C1Y6D0_9MICO</name>
<dbReference type="InterPro" id="IPR000515">
    <property type="entry name" value="MetI-like"/>
</dbReference>
<dbReference type="CDD" id="cd06261">
    <property type="entry name" value="TM_PBP2"/>
    <property type="match status" value="1"/>
</dbReference>
<protein>
    <submittedName>
        <fullName evidence="9">ABC transporter permease</fullName>
    </submittedName>
</protein>
<keyword evidence="4 7" id="KW-0812">Transmembrane</keyword>
<feature type="transmembrane region" description="Helical" evidence="7">
    <location>
        <begin position="266"/>
        <end position="286"/>
    </location>
</feature>
<dbReference type="PANTHER" id="PTHR43386">
    <property type="entry name" value="OLIGOPEPTIDE TRANSPORT SYSTEM PERMEASE PROTEIN APPC"/>
    <property type="match status" value="1"/>
</dbReference>
<dbReference type="EMBL" id="CP043504">
    <property type="protein sequence ID" value="QEO09454.1"/>
    <property type="molecule type" value="Genomic_DNA"/>
</dbReference>
<dbReference type="InterPro" id="IPR050366">
    <property type="entry name" value="BP-dependent_transpt_permease"/>
</dbReference>
<proteinExistence type="inferred from homology"/>
<comment type="subcellular location">
    <subcellularLocation>
        <location evidence="1 7">Cell membrane</location>
        <topology evidence="1 7">Multi-pass membrane protein</topology>
    </subcellularLocation>
</comment>
<evidence type="ECO:0000256" key="4">
    <source>
        <dbReference type="ARBA" id="ARBA00022692"/>
    </source>
</evidence>
<dbReference type="InterPro" id="IPR035906">
    <property type="entry name" value="MetI-like_sf"/>
</dbReference>
<gene>
    <name evidence="9" type="ORF">FLP23_05180</name>
</gene>
<dbReference type="PANTHER" id="PTHR43386:SF25">
    <property type="entry name" value="PEPTIDE ABC TRANSPORTER PERMEASE PROTEIN"/>
    <property type="match status" value="1"/>
</dbReference>
<dbReference type="GO" id="GO:0005886">
    <property type="term" value="C:plasma membrane"/>
    <property type="evidence" value="ECO:0007669"/>
    <property type="project" value="UniProtKB-SubCell"/>
</dbReference>
<keyword evidence="5 7" id="KW-1133">Transmembrane helix</keyword>
<evidence type="ECO:0000313" key="9">
    <source>
        <dbReference type="EMBL" id="QEO09454.1"/>
    </source>
</evidence>
<evidence type="ECO:0000259" key="8">
    <source>
        <dbReference type="PROSITE" id="PS50928"/>
    </source>
</evidence>
<dbReference type="GO" id="GO:0055085">
    <property type="term" value="P:transmembrane transport"/>
    <property type="evidence" value="ECO:0007669"/>
    <property type="project" value="InterPro"/>
</dbReference>
<keyword evidence="3" id="KW-1003">Cell membrane</keyword>
<feature type="domain" description="ABC transmembrane type-1" evidence="8">
    <location>
        <begin position="100"/>
        <end position="289"/>
    </location>
</feature>
<feature type="transmembrane region" description="Helical" evidence="7">
    <location>
        <begin position="37"/>
        <end position="60"/>
    </location>
</feature>
<accession>A0A5C1Y6D0</accession>
<evidence type="ECO:0000256" key="5">
    <source>
        <dbReference type="ARBA" id="ARBA00022989"/>
    </source>
</evidence>
<keyword evidence="6 7" id="KW-0472">Membrane</keyword>
<dbReference type="SUPFAM" id="SSF161098">
    <property type="entry name" value="MetI-like"/>
    <property type="match status" value="1"/>
</dbReference>
<comment type="similarity">
    <text evidence="7">Belongs to the binding-protein-dependent transport system permease family.</text>
</comment>